<dbReference type="GO" id="GO:0033539">
    <property type="term" value="P:fatty acid beta-oxidation using acyl-CoA dehydrogenase"/>
    <property type="evidence" value="ECO:0007669"/>
    <property type="project" value="TreeGrafter"/>
</dbReference>
<name>A0AA36D0W2_9BILA</name>
<feature type="non-terminal residue" evidence="10">
    <location>
        <position position="407"/>
    </location>
</feature>
<evidence type="ECO:0000256" key="2">
    <source>
        <dbReference type="ARBA" id="ARBA00009347"/>
    </source>
</evidence>
<keyword evidence="4 6" id="KW-0274">FAD</keyword>
<dbReference type="SUPFAM" id="SSF56645">
    <property type="entry name" value="Acyl-CoA dehydrogenase NM domain-like"/>
    <property type="match status" value="1"/>
</dbReference>
<dbReference type="PROSITE" id="PS00073">
    <property type="entry name" value="ACYL_COA_DH_2"/>
    <property type="match status" value="1"/>
</dbReference>
<comment type="similarity">
    <text evidence="2 6">Belongs to the acyl-CoA dehydrogenase family.</text>
</comment>
<dbReference type="InterPro" id="IPR009075">
    <property type="entry name" value="AcylCo_DH/oxidase_C"/>
</dbReference>
<evidence type="ECO:0000256" key="5">
    <source>
        <dbReference type="ARBA" id="ARBA00023002"/>
    </source>
</evidence>
<dbReference type="FunFam" id="2.40.110.10:FF:000002">
    <property type="entry name" value="Acyl-CoA dehydrogenase fadE12"/>
    <property type="match status" value="1"/>
</dbReference>
<evidence type="ECO:0000259" key="9">
    <source>
        <dbReference type="Pfam" id="PF02771"/>
    </source>
</evidence>
<dbReference type="Pfam" id="PF02770">
    <property type="entry name" value="Acyl-CoA_dh_M"/>
    <property type="match status" value="1"/>
</dbReference>
<protein>
    <recommendedName>
        <fullName evidence="12">Acyl-CoA dehydrogenase 6</fullName>
    </recommendedName>
</protein>
<dbReference type="PANTHER" id="PTHR48083">
    <property type="entry name" value="MEDIUM-CHAIN SPECIFIC ACYL-COA DEHYDROGENASE, MITOCHONDRIAL-RELATED"/>
    <property type="match status" value="1"/>
</dbReference>
<sequence length="407" mass="45149">MAAARAALLKPAPAVIHILYKEPHFQLQESIKKFVDREVNPKVEEWESKRQFPAHTVFKNLGQLGAFAVNKPIEYGGLGLDCSYSIAVAEEMGTVRCGAIPMATAVQSDMATPALARFGSEYLKEEFLRPTIAGDLVACIAVSEPCAGSDVAAIRTVAHTINGDLVINGTKTWITNGAQADWACVLASTRSGLPHKNKSLIIVPLTLPGVHRKRTIDKLGMHSSDTAELIFDNVRVPTSHIIGEEGRGFEYQMQQFQDERLVTIAVLLKPMERCISLTREYTKERKVFGKPIYENQVGSLVECYGQTVHFRLAELQTEIEALRALLYRAVLERMAGKDVTRLASMGKLKAGRLARQVTDQCLQFWGGVGYTWENEVSRLYRDLRLHSIGAGADEIMLSIISRFEDTK</sequence>
<evidence type="ECO:0000259" key="8">
    <source>
        <dbReference type="Pfam" id="PF02770"/>
    </source>
</evidence>
<dbReference type="InterPro" id="IPR046373">
    <property type="entry name" value="Acyl-CoA_Oxase/DH_mid-dom_sf"/>
</dbReference>
<dbReference type="Pfam" id="PF02771">
    <property type="entry name" value="Acyl-CoA_dh_N"/>
    <property type="match status" value="1"/>
</dbReference>
<evidence type="ECO:0000256" key="3">
    <source>
        <dbReference type="ARBA" id="ARBA00022630"/>
    </source>
</evidence>
<keyword evidence="11" id="KW-1185">Reference proteome</keyword>
<evidence type="ECO:0000256" key="4">
    <source>
        <dbReference type="ARBA" id="ARBA00022827"/>
    </source>
</evidence>
<dbReference type="InterPro" id="IPR006091">
    <property type="entry name" value="Acyl-CoA_Oxase/DH_mid-dom"/>
</dbReference>
<dbReference type="Gene3D" id="1.10.540.10">
    <property type="entry name" value="Acyl-CoA dehydrogenase/oxidase, N-terminal domain"/>
    <property type="match status" value="1"/>
</dbReference>
<dbReference type="AlphaFoldDB" id="A0AA36D0W2"/>
<gene>
    <name evidence="10" type="ORF">MSPICULIGERA_LOCUS17229</name>
</gene>
<evidence type="ECO:0000256" key="6">
    <source>
        <dbReference type="RuleBase" id="RU362125"/>
    </source>
</evidence>
<dbReference type="Gene3D" id="1.20.140.10">
    <property type="entry name" value="Butyryl-CoA Dehydrogenase, subunit A, domain 3"/>
    <property type="match status" value="1"/>
</dbReference>
<dbReference type="GO" id="GO:0003995">
    <property type="term" value="F:acyl-CoA dehydrogenase activity"/>
    <property type="evidence" value="ECO:0007669"/>
    <property type="project" value="InterPro"/>
</dbReference>
<feature type="domain" description="Acyl-CoA dehydrogenase/oxidase C-terminal" evidence="7">
    <location>
        <begin position="246"/>
        <end position="402"/>
    </location>
</feature>
<dbReference type="GO" id="GO:0005737">
    <property type="term" value="C:cytoplasm"/>
    <property type="evidence" value="ECO:0007669"/>
    <property type="project" value="TreeGrafter"/>
</dbReference>
<dbReference type="InterPro" id="IPR050741">
    <property type="entry name" value="Acyl-CoA_dehydrogenase"/>
</dbReference>
<comment type="cofactor">
    <cofactor evidence="1 6">
        <name>FAD</name>
        <dbReference type="ChEBI" id="CHEBI:57692"/>
    </cofactor>
</comment>
<dbReference type="PANTHER" id="PTHR48083:SF6">
    <property type="entry name" value="ACYL-COA DEHYDROGENASE 6"/>
    <property type="match status" value="1"/>
</dbReference>
<dbReference type="InterPro" id="IPR037069">
    <property type="entry name" value="AcylCoA_DH/ox_N_sf"/>
</dbReference>
<keyword evidence="5 6" id="KW-0560">Oxidoreductase</keyword>
<dbReference type="GO" id="GO:0050660">
    <property type="term" value="F:flavin adenine dinucleotide binding"/>
    <property type="evidence" value="ECO:0007669"/>
    <property type="project" value="InterPro"/>
</dbReference>
<dbReference type="InterPro" id="IPR006089">
    <property type="entry name" value="Acyl-CoA_DH_CS"/>
</dbReference>
<dbReference type="InterPro" id="IPR009100">
    <property type="entry name" value="AcylCoA_DH/oxidase_NM_dom_sf"/>
</dbReference>
<feature type="domain" description="Acyl-CoA dehydrogenase/oxidase N-terminal" evidence="9">
    <location>
        <begin position="24"/>
        <end position="135"/>
    </location>
</feature>
<evidence type="ECO:0008006" key="12">
    <source>
        <dbReference type="Google" id="ProtNLM"/>
    </source>
</evidence>
<evidence type="ECO:0000256" key="1">
    <source>
        <dbReference type="ARBA" id="ARBA00001974"/>
    </source>
</evidence>
<dbReference type="Proteomes" id="UP001177023">
    <property type="component" value="Unassembled WGS sequence"/>
</dbReference>
<evidence type="ECO:0000259" key="7">
    <source>
        <dbReference type="Pfam" id="PF00441"/>
    </source>
</evidence>
<evidence type="ECO:0000313" key="11">
    <source>
        <dbReference type="Proteomes" id="UP001177023"/>
    </source>
</evidence>
<dbReference type="PROSITE" id="PS00072">
    <property type="entry name" value="ACYL_COA_DH_1"/>
    <property type="match status" value="1"/>
</dbReference>
<evidence type="ECO:0000313" key="10">
    <source>
        <dbReference type="EMBL" id="CAJ0578992.1"/>
    </source>
</evidence>
<accession>A0AA36D0W2</accession>
<dbReference type="Gene3D" id="2.40.110.10">
    <property type="entry name" value="Butyryl-CoA Dehydrogenase, subunit A, domain 2"/>
    <property type="match status" value="1"/>
</dbReference>
<keyword evidence="3 6" id="KW-0285">Flavoprotein</keyword>
<proteinExistence type="inferred from homology"/>
<feature type="domain" description="Acyl-CoA oxidase/dehydrogenase middle" evidence="8">
    <location>
        <begin position="139"/>
        <end position="234"/>
    </location>
</feature>
<reference evidence="10" key="1">
    <citation type="submission" date="2023-06" db="EMBL/GenBank/DDBJ databases">
        <authorList>
            <person name="Delattre M."/>
        </authorList>
    </citation>
    <scope>NUCLEOTIDE SEQUENCE</scope>
    <source>
        <strain evidence="10">AF72</strain>
    </source>
</reference>
<organism evidence="10 11">
    <name type="scientific">Mesorhabditis spiculigera</name>
    <dbReference type="NCBI Taxonomy" id="96644"/>
    <lineage>
        <taxon>Eukaryota</taxon>
        <taxon>Metazoa</taxon>
        <taxon>Ecdysozoa</taxon>
        <taxon>Nematoda</taxon>
        <taxon>Chromadorea</taxon>
        <taxon>Rhabditida</taxon>
        <taxon>Rhabditina</taxon>
        <taxon>Rhabditomorpha</taxon>
        <taxon>Rhabditoidea</taxon>
        <taxon>Rhabditidae</taxon>
        <taxon>Mesorhabditinae</taxon>
        <taxon>Mesorhabditis</taxon>
    </lineage>
</organism>
<dbReference type="InterPro" id="IPR013786">
    <property type="entry name" value="AcylCoA_DH/ox_N"/>
</dbReference>
<dbReference type="InterPro" id="IPR036250">
    <property type="entry name" value="AcylCo_DH-like_C"/>
</dbReference>
<comment type="caution">
    <text evidence="10">The sequence shown here is derived from an EMBL/GenBank/DDBJ whole genome shotgun (WGS) entry which is preliminary data.</text>
</comment>
<dbReference type="SUPFAM" id="SSF47203">
    <property type="entry name" value="Acyl-CoA dehydrogenase C-terminal domain-like"/>
    <property type="match status" value="1"/>
</dbReference>
<dbReference type="Pfam" id="PF00441">
    <property type="entry name" value="Acyl-CoA_dh_1"/>
    <property type="match status" value="1"/>
</dbReference>
<dbReference type="EMBL" id="CATQJA010002655">
    <property type="protein sequence ID" value="CAJ0578992.1"/>
    <property type="molecule type" value="Genomic_DNA"/>
</dbReference>